<comment type="caution">
    <text evidence="2">The sequence shown here is derived from an EMBL/GenBank/DDBJ whole genome shotgun (WGS) entry which is preliminary data.</text>
</comment>
<name>A0ABX3L0A0_9PAST</name>
<dbReference type="Proteomes" id="UP000188820">
    <property type="component" value="Unassembled WGS sequence"/>
</dbReference>
<evidence type="ECO:0000313" key="3">
    <source>
        <dbReference type="Proteomes" id="UP000188820"/>
    </source>
</evidence>
<evidence type="ECO:0000313" key="2">
    <source>
        <dbReference type="EMBL" id="OOF70712.1"/>
    </source>
</evidence>
<accession>A0ABX3L0A0</accession>
<dbReference type="PANTHER" id="PTHR30373:SF8">
    <property type="entry name" value="BLL7265 PROTEIN"/>
    <property type="match status" value="1"/>
</dbReference>
<dbReference type="EMBL" id="MLAA01000008">
    <property type="protein sequence ID" value="OOF70712.1"/>
    <property type="molecule type" value="Genomic_DNA"/>
</dbReference>
<gene>
    <name evidence="2" type="ORF">BKG89_02675</name>
</gene>
<reference evidence="2 3" key="1">
    <citation type="submission" date="2016-10" db="EMBL/GenBank/DDBJ databases">
        <title>Rodentibacter gen. nov. and new species.</title>
        <authorList>
            <person name="Christensen H."/>
        </authorList>
    </citation>
    <scope>NUCLEOTIDE SEQUENCE [LARGE SCALE GENOMIC DNA]</scope>
    <source>
        <strain evidence="2 3">1998236014</strain>
    </source>
</reference>
<dbReference type="InterPro" id="IPR007621">
    <property type="entry name" value="TPM_dom"/>
</dbReference>
<evidence type="ECO:0000259" key="1">
    <source>
        <dbReference type="Pfam" id="PF04536"/>
    </source>
</evidence>
<protein>
    <recommendedName>
        <fullName evidence="1">TPM domain-containing protein</fullName>
    </recommendedName>
</protein>
<proteinExistence type="predicted"/>
<feature type="domain" description="TPM" evidence="1">
    <location>
        <begin position="10"/>
        <end position="125"/>
    </location>
</feature>
<dbReference type="Gene3D" id="3.10.310.50">
    <property type="match status" value="1"/>
</dbReference>
<organism evidence="2 3">
    <name type="scientific">Rodentibacter caecimuris</name>
    <dbReference type="NCBI Taxonomy" id="1796644"/>
    <lineage>
        <taxon>Bacteria</taxon>
        <taxon>Pseudomonadati</taxon>
        <taxon>Pseudomonadota</taxon>
        <taxon>Gammaproteobacteria</taxon>
        <taxon>Pasteurellales</taxon>
        <taxon>Pasteurellaceae</taxon>
        <taxon>Rodentibacter</taxon>
    </lineage>
</organism>
<dbReference type="PANTHER" id="PTHR30373">
    <property type="entry name" value="UPF0603 PROTEIN YGCG"/>
    <property type="match status" value="1"/>
</dbReference>
<keyword evidence="3" id="KW-1185">Reference proteome</keyword>
<dbReference type="RefSeq" id="WP_077462649.1">
    <property type="nucleotide sequence ID" value="NZ_MLAA01000008.1"/>
</dbReference>
<dbReference type="Pfam" id="PF04536">
    <property type="entry name" value="TPM_phosphatase"/>
    <property type="match status" value="1"/>
</dbReference>
<sequence length="149" mass="17109">MGLFSRIPINKKQIEAAIVRLEQQTSAELRVYIERKLPKSANNLSAMERALQVFTELEMYKTSEQNAVLIYLGYQDHLCAVVGDKGIHQFVEINFWQQQCDTMLVFFKKEDYTGGIICAIDDIAKVLATYFPVKPDDQNELDDEVIIND</sequence>